<dbReference type="Proteomes" id="UP000238312">
    <property type="component" value="Unassembled WGS sequence"/>
</dbReference>
<accession>A0A2T0MW62</accession>
<dbReference type="InterPro" id="IPR011067">
    <property type="entry name" value="Plasmid_toxin/cell-grow_inhib"/>
</dbReference>
<evidence type="ECO:0000256" key="2">
    <source>
        <dbReference type="ARBA" id="ARBA00022649"/>
    </source>
</evidence>
<evidence type="ECO:0000313" key="3">
    <source>
        <dbReference type="EMBL" id="PRX63171.1"/>
    </source>
</evidence>
<dbReference type="AlphaFoldDB" id="A0A2T0MW62"/>
<comment type="caution">
    <text evidence="3">The sequence shown here is derived from an EMBL/GenBank/DDBJ whole genome shotgun (WGS) entry which is preliminary data.</text>
</comment>
<dbReference type="RefSeq" id="WP_106243929.1">
    <property type="nucleotide sequence ID" value="NZ_PVNG01000011.1"/>
</dbReference>
<sequence length="114" mass="12511">MIRGGVYPVDLGDAKRGHEQRGRRLGIVASISQDHWSTVTIVPTSTSARPAGFRPRLTIQGRETCALIDQIRTIDTQYVLGGLYDHLDSVAMGQVEYALVRYLGLDANLALWGS</sequence>
<evidence type="ECO:0000256" key="1">
    <source>
        <dbReference type="ARBA" id="ARBA00007521"/>
    </source>
</evidence>
<keyword evidence="2" id="KW-1277">Toxin-antitoxin system</keyword>
<dbReference type="SUPFAM" id="SSF50118">
    <property type="entry name" value="Cell growth inhibitor/plasmid maintenance toxic component"/>
    <property type="match status" value="1"/>
</dbReference>
<gene>
    <name evidence="3" type="ORF">B0I32_111165</name>
</gene>
<evidence type="ECO:0000313" key="4">
    <source>
        <dbReference type="Proteomes" id="UP000238312"/>
    </source>
</evidence>
<dbReference type="EMBL" id="PVNG01000011">
    <property type="protein sequence ID" value="PRX63171.1"/>
    <property type="molecule type" value="Genomic_DNA"/>
</dbReference>
<keyword evidence="4" id="KW-1185">Reference proteome</keyword>
<dbReference type="GO" id="GO:0003677">
    <property type="term" value="F:DNA binding"/>
    <property type="evidence" value="ECO:0007669"/>
    <property type="project" value="InterPro"/>
</dbReference>
<dbReference type="OrthoDB" id="4225032at2"/>
<name>A0A2T0MW62_9ACTN</name>
<proteinExistence type="inferred from homology"/>
<organism evidence="3 4">
    <name type="scientific">Nonomuraea fuscirosea</name>
    <dbReference type="NCBI Taxonomy" id="1291556"/>
    <lineage>
        <taxon>Bacteria</taxon>
        <taxon>Bacillati</taxon>
        <taxon>Actinomycetota</taxon>
        <taxon>Actinomycetes</taxon>
        <taxon>Streptosporangiales</taxon>
        <taxon>Streptosporangiaceae</taxon>
        <taxon>Nonomuraea</taxon>
    </lineage>
</organism>
<comment type="similarity">
    <text evidence="1">Belongs to the PemK/MazF family.</text>
</comment>
<dbReference type="Gene3D" id="2.30.30.110">
    <property type="match status" value="1"/>
</dbReference>
<protein>
    <submittedName>
        <fullName evidence="3">mRNA interferase MazF</fullName>
    </submittedName>
</protein>
<dbReference type="Pfam" id="PF02452">
    <property type="entry name" value="PemK_toxin"/>
    <property type="match status" value="1"/>
</dbReference>
<dbReference type="InterPro" id="IPR003477">
    <property type="entry name" value="PemK-like"/>
</dbReference>
<reference evidence="3 4" key="1">
    <citation type="submission" date="2018-03" db="EMBL/GenBank/DDBJ databases">
        <title>Genomic Encyclopedia of Type Strains, Phase III (KMG-III): the genomes of soil and plant-associated and newly described type strains.</title>
        <authorList>
            <person name="Whitman W."/>
        </authorList>
    </citation>
    <scope>NUCLEOTIDE SEQUENCE [LARGE SCALE GENOMIC DNA]</scope>
    <source>
        <strain evidence="3 4">CGMCC 4.7104</strain>
    </source>
</reference>